<gene>
    <name evidence="2" type="ORF">Ae201684_011799</name>
</gene>
<dbReference type="Proteomes" id="UP000481153">
    <property type="component" value="Unassembled WGS sequence"/>
</dbReference>
<organism evidence="2 3">
    <name type="scientific">Aphanomyces euteiches</name>
    <dbReference type="NCBI Taxonomy" id="100861"/>
    <lineage>
        <taxon>Eukaryota</taxon>
        <taxon>Sar</taxon>
        <taxon>Stramenopiles</taxon>
        <taxon>Oomycota</taxon>
        <taxon>Saprolegniomycetes</taxon>
        <taxon>Saprolegniales</taxon>
        <taxon>Verrucalvaceae</taxon>
        <taxon>Aphanomyces</taxon>
    </lineage>
</organism>
<comment type="caution">
    <text evidence="2">The sequence shown here is derived from an EMBL/GenBank/DDBJ whole genome shotgun (WGS) entry which is preliminary data.</text>
</comment>
<keyword evidence="1" id="KW-1133">Transmembrane helix</keyword>
<protein>
    <submittedName>
        <fullName evidence="2">Uncharacterized protein</fullName>
    </submittedName>
</protein>
<reference evidence="2 3" key="1">
    <citation type="submission" date="2019-07" db="EMBL/GenBank/DDBJ databases">
        <title>Genomics analysis of Aphanomyces spp. identifies a new class of oomycete effector associated with host adaptation.</title>
        <authorList>
            <person name="Gaulin E."/>
        </authorList>
    </citation>
    <scope>NUCLEOTIDE SEQUENCE [LARGE SCALE GENOMIC DNA]</scope>
    <source>
        <strain evidence="2 3">ATCC 201684</strain>
    </source>
</reference>
<evidence type="ECO:0000313" key="3">
    <source>
        <dbReference type="Proteomes" id="UP000481153"/>
    </source>
</evidence>
<dbReference type="EMBL" id="VJMJ01000149">
    <property type="protein sequence ID" value="KAF0730917.1"/>
    <property type="molecule type" value="Genomic_DNA"/>
</dbReference>
<evidence type="ECO:0000256" key="1">
    <source>
        <dbReference type="SAM" id="Phobius"/>
    </source>
</evidence>
<feature type="transmembrane region" description="Helical" evidence="1">
    <location>
        <begin position="214"/>
        <end position="233"/>
    </location>
</feature>
<keyword evidence="3" id="KW-1185">Reference proteome</keyword>
<keyword evidence="1" id="KW-0812">Transmembrane</keyword>
<feature type="transmembrane region" description="Helical" evidence="1">
    <location>
        <begin position="175"/>
        <end position="194"/>
    </location>
</feature>
<evidence type="ECO:0000313" key="2">
    <source>
        <dbReference type="EMBL" id="KAF0730917.1"/>
    </source>
</evidence>
<accession>A0A6G0WTZ3</accession>
<feature type="transmembrane region" description="Helical" evidence="1">
    <location>
        <begin position="127"/>
        <end position="146"/>
    </location>
</feature>
<dbReference type="AlphaFoldDB" id="A0A6G0WTZ3"/>
<proteinExistence type="predicted"/>
<name>A0A6G0WTZ3_9STRA</name>
<sequence length="335" mass="38535">MSAFFESVFHNKTSSESSDDVITLFDASSNTFAMRYIVDIPYSIPLDQVQDYLLLLPGITSFGTGMELYLTTFLTSNTSSRAATKPWHICEHEIEQVDSFDESSPRYNVWAVIYSLETPQLCWFKFIFRWLVAIYVLHVLWTRYYTHCRVLLSNLRCVGLGPEIVHYRVIFGDPAYVILTDPIVSVAIFVDIWYSMPYTIAAGVRVSQFSDLWSYALGCMYLFRTVWFAYLGMRGLSSFIKWRRWESSFAPVDPTFLALISYISGGPMTSFITKTPAAWAFRRTLTVLLTESEKEEAVEGILDVLIYTVMMSTGPIIYSRVAVLWRNYRHGQKLS</sequence>
<dbReference type="VEuPathDB" id="FungiDB:AeMF1_005926"/>
<keyword evidence="1" id="KW-0472">Membrane</keyword>